<evidence type="ECO:0000256" key="5">
    <source>
        <dbReference type="ARBA" id="ARBA00022269"/>
    </source>
</evidence>
<evidence type="ECO:0000256" key="7">
    <source>
        <dbReference type="ARBA" id="ARBA00022561"/>
    </source>
</evidence>
<dbReference type="GeneID" id="26101529"/>
<evidence type="ECO:0000256" key="6">
    <source>
        <dbReference type="ARBA" id="ARBA00022524"/>
    </source>
</evidence>
<evidence type="ECO:0000256" key="15">
    <source>
        <dbReference type="ARBA" id="ARBA00023184"/>
    </source>
</evidence>
<evidence type="ECO:0000313" key="20">
    <source>
        <dbReference type="Proteomes" id="UP000105239"/>
    </source>
</evidence>
<keyword evidence="13" id="KW-0238">DNA-binding</keyword>
<keyword evidence="6" id="KW-1163">Viral penetration into host nucleus</keyword>
<dbReference type="GO" id="GO:0046718">
    <property type="term" value="P:symbiont entry into host cell"/>
    <property type="evidence" value="ECO:0007669"/>
    <property type="project" value="UniProtKB-KW"/>
</dbReference>
<dbReference type="GO" id="GO:0042025">
    <property type="term" value="C:host cell nucleus"/>
    <property type="evidence" value="ECO:0007669"/>
    <property type="project" value="UniProtKB-SubCell"/>
</dbReference>
<reference evidence="19 20" key="1">
    <citation type="journal article" date="2012" name="J. Gen. Virol.">
        <title>Novel polyomaviruses in South American bats and their relationship to other members of the family Polyomaviridae.</title>
        <authorList>
            <person name="Fagrouch Z."/>
            <person name="Sarwari R."/>
            <person name="Lavergne A."/>
            <person name="Delaval M."/>
            <person name="de Thoisy B."/>
            <person name="Lacoste V."/>
            <person name="Verschoor E.J."/>
        </authorList>
    </citation>
    <scope>NUCLEOTIDE SEQUENCE [LARGE SCALE GENOMIC DNA]</scope>
    <source>
        <strain evidence="19">C1109</strain>
    </source>
</reference>
<keyword evidence="20" id="KW-1185">Reference proteome</keyword>
<evidence type="ECO:0000256" key="8">
    <source>
        <dbReference type="ARBA" id="ARBA00022562"/>
    </source>
</evidence>
<accession>J3W7W9</accession>
<protein>
    <recommendedName>
        <fullName evidence="5">Minor capsid protein VP2</fullName>
    </recommendedName>
    <alternativeName>
        <fullName evidence="18">Minor structural protein VP2</fullName>
    </alternativeName>
</protein>
<keyword evidence="10" id="KW-0946">Virion</keyword>
<dbReference type="InterPro" id="IPR001070">
    <property type="entry name" value="Polyoma_coat_VP2"/>
</dbReference>
<organism evidence="19 20">
    <name type="scientific">bat polyomavirus 4b</name>
    <dbReference type="NCBI Taxonomy" id="2758138"/>
    <lineage>
        <taxon>Viruses</taxon>
        <taxon>Monodnaviria</taxon>
        <taxon>Shotokuvirae</taxon>
        <taxon>Cossaviricota</taxon>
        <taxon>Papovaviricetes</taxon>
        <taxon>Sepolyvirales</taxon>
        <taxon>Polyomaviridae</taxon>
        <taxon>Alphapolyomavirus</taxon>
        <taxon>Alphapolyomavirus carolliae</taxon>
    </lineage>
</organism>
<evidence type="ECO:0000256" key="12">
    <source>
        <dbReference type="ARBA" id="ARBA00022921"/>
    </source>
</evidence>
<keyword evidence="7" id="KW-0167">Capsid protein</keyword>
<keyword evidence="11" id="KW-1043">Host membrane</keyword>
<keyword evidence="16" id="KW-0449">Lipoprotein</keyword>
<evidence type="ECO:0000256" key="4">
    <source>
        <dbReference type="ARBA" id="ARBA00006444"/>
    </source>
</evidence>
<evidence type="ECO:0000256" key="3">
    <source>
        <dbReference type="ARBA" id="ARBA00004625"/>
    </source>
</evidence>
<sequence length="230" mass="24495">MGAFLTLLLNIGEIATELSATTGLTLETLLTGEALAALEAEVASLMTIDGISGIEALAQLGFTAEQFSNMSLVASVVQEGVSYGLVFQTLSGASALVGAGLKYGLEQVSVVNRNKRTLFHGQHDILTQALLSFKLDPLNWGNSIITALAHQPIKANDGLKNLILNSRWVISSQSAPPDSASGNLINFYPPTGGTHQQSTPDWMLPLILGLSGEKTAELRYLQNVFKEKKN</sequence>
<evidence type="ECO:0000256" key="18">
    <source>
        <dbReference type="ARBA" id="ARBA00031865"/>
    </source>
</evidence>
<keyword evidence="12" id="KW-0426">Late protein</keyword>
<proteinExistence type="inferred from homology"/>
<dbReference type="GO" id="GO:0044167">
    <property type="term" value="C:host cell endoplasmic reticulum membrane"/>
    <property type="evidence" value="ECO:0007669"/>
    <property type="project" value="UniProtKB-SubCell"/>
</dbReference>
<dbReference type="KEGG" id="vg:26101529"/>
<dbReference type="Proteomes" id="UP000105239">
    <property type="component" value="Segment"/>
</dbReference>
<evidence type="ECO:0000256" key="2">
    <source>
        <dbReference type="ARBA" id="ARBA00004328"/>
    </source>
</evidence>
<dbReference type="GO" id="GO:0075732">
    <property type="term" value="P:viral penetration into host nucleus"/>
    <property type="evidence" value="ECO:0007669"/>
    <property type="project" value="UniProtKB-KW"/>
</dbReference>
<evidence type="ECO:0000256" key="13">
    <source>
        <dbReference type="ARBA" id="ARBA00023125"/>
    </source>
</evidence>
<dbReference type="GO" id="GO:0005198">
    <property type="term" value="F:structural molecule activity"/>
    <property type="evidence" value="ECO:0007669"/>
    <property type="project" value="InterPro"/>
</dbReference>
<evidence type="ECO:0000256" key="14">
    <source>
        <dbReference type="ARBA" id="ARBA00023136"/>
    </source>
</evidence>
<comment type="similarity">
    <text evidence="4">Belongs to the polyomaviruses capsid protein VP2 family.</text>
</comment>
<dbReference type="GO" id="GO:0003677">
    <property type="term" value="F:DNA binding"/>
    <property type="evidence" value="ECO:0007669"/>
    <property type="project" value="UniProtKB-KW"/>
</dbReference>
<evidence type="ECO:0000256" key="10">
    <source>
        <dbReference type="ARBA" id="ARBA00022844"/>
    </source>
</evidence>
<comment type="subcellular location">
    <subcellularLocation>
        <location evidence="3">Host endoplasmic reticulum membrane</location>
    </subcellularLocation>
    <subcellularLocation>
        <location evidence="1">Host nucleus</location>
    </subcellularLocation>
    <subcellularLocation>
        <location evidence="2">Virion</location>
    </subcellularLocation>
</comment>
<dbReference type="RefSeq" id="YP_009174990.1">
    <property type="nucleotide sequence ID" value="NC_028120.1"/>
</dbReference>
<evidence type="ECO:0000256" key="9">
    <source>
        <dbReference type="ARBA" id="ARBA00022707"/>
    </source>
</evidence>
<gene>
    <name evidence="19" type="primary">VP2</name>
</gene>
<keyword evidence="15" id="KW-1038">Host endoplasmic reticulum</keyword>
<evidence type="ECO:0000313" key="19">
    <source>
        <dbReference type="EMBL" id="AFP94193.1"/>
    </source>
</evidence>
<dbReference type="GO" id="GO:0043657">
    <property type="term" value="C:host cell"/>
    <property type="evidence" value="ECO:0007669"/>
    <property type="project" value="GOC"/>
</dbReference>
<evidence type="ECO:0000256" key="16">
    <source>
        <dbReference type="ARBA" id="ARBA00023288"/>
    </source>
</evidence>
<dbReference type="Pfam" id="PF00761">
    <property type="entry name" value="Polyoma_coat2"/>
    <property type="match status" value="2"/>
</dbReference>
<dbReference type="GO" id="GO:0019028">
    <property type="term" value="C:viral capsid"/>
    <property type="evidence" value="ECO:0007669"/>
    <property type="project" value="UniProtKB-KW"/>
</dbReference>
<evidence type="ECO:0000256" key="1">
    <source>
        <dbReference type="ARBA" id="ARBA00004147"/>
    </source>
</evidence>
<keyword evidence="17" id="KW-1160">Virus entry into host cell</keyword>
<evidence type="ECO:0000256" key="17">
    <source>
        <dbReference type="ARBA" id="ARBA00023296"/>
    </source>
</evidence>
<keyword evidence="8" id="KW-1048">Host nucleus</keyword>
<dbReference type="EMBL" id="JQ958889">
    <property type="protein sequence ID" value="AFP94193.1"/>
    <property type="molecule type" value="Genomic_DNA"/>
</dbReference>
<evidence type="ECO:0000256" key="11">
    <source>
        <dbReference type="ARBA" id="ARBA00022870"/>
    </source>
</evidence>
<name>J3W7W9_9POLY</name>
<keyword evidence="9" id="KW-0519">Myristate</keyword>
<keyword evidence="14" id="KW-0472">Membrane</keyword>